<dbReference type="InterPro" id="IPR001844">
    <property type="entry name" value="Cpn60/GroEL"/>
</dbReference>
<comment type="caution">
    <text evidence="3">The sequence shown here is derived from an EMBL/GenBank/DDBJ whole genome shotgun (WGS) entry which is preliminary data.</text>
</comment>
<gene>
    <name evidence="3" type="ORF">GUJ93_ZPchr0010g8103</name>
</gene>
<evidence type="ECO:0000313" key="4">
    <source>
        <dbReference type="Proteomes" id="UP000729402"/>
    </source>
</evidence>
<dbReference type="GO" id="GO:0042026">
    <property type="term" value="P:protein refolding"/>
    <property type="evidence" value="ECO:0007669"/>
    <property type="project" value="InterPro"/>
</dbReference>
<dbReference type="Pfam" id="PF00118">
    <property type="entry name" value="Cpn60_TCP1"/>
    <property type="match status" value="1"/>
</dbReference>
<dbReference type="AlphaFoldDB" id="A0A8J5WDS4"/>
<organism evidence="3 4">
    <name type="scientific">Zizania palustris</name>
    <name type="common">Northern wild rice</name>
    <dbReference type="NCBI Taxonomy" id="103762"/>
    <lineage>
        <taxon>Eukaryota</taxon>
        <taxon>Viridiplantae</taxon>
        <taxon>Streptophyta</taxon>
        <taxon>Embryophyta</taxon>
        <taxon>Tracheophyta</taxon>
        <taxon>Spermatophyta</taxon>
        <taxon>Magnoliopsida</taxon>
        <taxon>Liliopsida</taxon>
        <taxon>Poales</taxon>
        <taxon>Poaceae</taxon>
        <taxon>BOP clade</taxon>
        <taxon>Oryzoideae</taxon>
        <taxon>Oryzeae</taxon>
        <taxon>Zizaniinae</taxon>
        <taxon>Zizania</taxon>
    </lineage>
</organism>
<comment type="similarity">
    <text evidence="1">Belongs to the chaperonin (HSP60) family.</text>
</comment>
<dbReference type="Proteomes" id="UP000729402">
    <property type="component" value="Unassembled WGS sequence"/>
</dbReference>
<dbReference type="EMBL" id="JAAALK010000082">
    <property type="protein sequence ID" value="KAG8086237.1"/>
    <property type="molecule type" value="Genomic_DNA"/>
</dbReference>
<evidence type="ECO:0000256" key="2">
    <source>
        <dbReference type="ARBA" id="ARBA00023186"/>
    </source>
</evidence>
<keyword evidence="2" id="KW-0143">Chaperone</keyword>
<keyword evidence="4" id="KW-1185">Reference proteome</keyword>
<protein>
    <submittedName>
        <fullName evidence="3">Uncharacterized protein</fullName>
    </submittedName>
</protein>
<accession>A0A8J5WDS4</accession>
<reference evidence="3" key="1">
    <citation type="journal article" date="2021" name="bioRxiv">
        <title>Whole Genome Assembly and Annotation of Northern Wild Rice, Zizania palustris L., Supports a Whole Genome Duplication in the Zizania Genus.</title>
        <authorList>
            <person name="Haas M."/>
            <person name="Kono T."/>
            <person name="Macchietto M."/>
            <person name="Millas R."/>
            <person name="McGilp L."/>
            <person name="Shao M."/>
            <person name="Duquette J."/>
            <person name="Hirsch C.N."/>
            <person name="Kimball J."/>
        </authorList>
    </citation>
    <scope>NUCLEOTIDE SEQUENCE</scope>
    <source>
        <tissue evidence="3">Fresh leaf tissue</tissue>
    </source>
</reference>
<sequence length="145" mass="15564">MRGVNSLENQLTKALLCSTKKRPKNVYRNYLAALLSSRLVELVKLKLEGIVPGGGVALLYATKELDKIITAPLMTIVANAGIDGGVVIGKLIEQDNLNLGYDAARGEYVDMIKAGIIDPVKVIRTALQDAASVSLLMTNYRGCSC</sequence>
<name>A0A8J5WDS4_ZIZPA</name>
<proteinExistence type="inferred from homology"/>
<evidence type="ECO:0000256" key="1">
    <source>
        <dbReference type="ARBA" id="ARBA00006607"/>
    </source>
</evidence>
<dbReference type="OrthoDB" id="1709206at2759"/>
<dbReference type="GO" id="GO:0140662">
    <property type="term" value="F:ATP-dependent protein folding chaperone"/>
    <property type="evidence" value="ECO:0007669"/>
    <property type="project" value="InterPro"/>
</dbReference>
<dbReference type="GO" id="GO:0005524">
    <property type="term" value="F:ATP binding"/>
    <property type="evidence" value="ECO:0007669"/>
    <property type="project" value="InterPro"/>
</dbReference>
<evidence type="ECO:0000313" key="3">
    <source>
        <dbReference type="EMBL" id="KAG8086237.1"/>
    </source>
</evidence>
<dbReference type="InterPro" id="IPR002423">
    <property type="entry name" value="Cpn60/GroEL/TCP-1"/>
</dbReference>
<reference evidence="3" key="2">
    <citation type="submission" date="2021-02" db="EMBL/GenBank/DDBJ databases">
        <authorList>
            <person name="Kimball J.A."/>
            <person name="Haas M.W."/>
            <person name="Macchietto M."/>
            <person name="Kono T."/>
            <person name="Duquette J."/>
            <person name="Shao M."/>
        </authorList>
    </citation>
    <scope>NUCLEOTIDE SEQUENCE</scope>
    <source>
        <tissue evidence="3">Fresh leaf tissue</tissue>
    </source>
</reference>
<dbReference type="PANTHER" id="PTHR45633">
    <property type="entry name" value="60 KDA HEAT SHOCK PROTEIN, MITOCHONDRIAL"/>
    <property type="match status" value="1"/>
</dbReference>